<dbReference type="EMBL" id="KN834828">
    <property type="protein sequence ID" value="KIK53488.1"/>
    <property type="molecule type" value="Genomic_DNA"/>
</dbReference>
<organism evidence="4 5">
    <name type="scientific">Collybiopsis luxurians FD-317 M1</name>
    <dbReference type="NCBI Taxonomy" id="944289"/>
    <lineage>
        <taxon>Eukaryota</taxon>
        <taxon>Fungi</taxon>
        <taxon>Dikarya</taxon>
        <taxon>Basidiomycota</taxon>
        <taxon>Agaricomycotina</taxon>
        <taxon>Agaricomycetes</taxon>
        <taxon>Agaricomycetidae</taxon>
        <taxon>Agaricales</taxon>
        <taxon>Marasmiineae</taxon>
        <taxon>Omphalotaceae</taxon>
        <taxon>Collybiopsis</taxon>
        <taxon>Collybiopsis luxurians</taxon>
    </lineage>
</organism>
<dbReference type="OrthoDB" id="2408877at2759"/>
<dbReference type="InterPro" id="IPR027806">
    <property type="entry name" value="HARBI1_dom"/>
</dbReference>
<feature type="domain" description="DDE Tnp4" evidence="3">
    <location>
        <begin position="157"/>
        <end position="276"/>
    </location>
</feature>
<dbReference type="AlphaFoldDB" id="A0A0D0CEV5"/>
<dbReference type="Pfam" id="PF13359">
    <property type="entry name" value="DDE_Tnp_4"/>
    <property type="match status" value="1"/>
</dbReference>
<dbReference type="HOGENOM" id="CLU_018552_2_1_1"/>
<dbReference type="Proteomes" id="UP000053593">
    <property type="component" value="Unassembled WGS sequence"/>
</dbReference>
<proteinExistence type="predicted"/>
<protein>
    <recommendedName>
        <fullName evidence="3">DDE Tnp4 domain-containing protein</fullName>
    </recommendedName>
</protein>
<sequence>MYSSCYEASHKSKEKLPPQLLFLLYQTKHSNPEAFQQDLCITPYTFDQHVQQIEHDNIFSNQSQNSQMSVEEQLAIMLYQFGHYGNGVSLPGVACWAGIGKGSVLLVTKRVMVALLQPHMLQAMCGCQLKKKRREQRVRLKSIHALDGIMDCTWLMSLNFQIISLPNLHIVDVGYGFTGSTHDASAWEKTHMKQQYKKLLRPGEWVWVDSAYPVSDWVVAPYKWPEQELPDNESEHAISFLKGHFQSLKDLHINIVNEKSHKFATYWGLSCIVVHNFAMDCEEQEQSFCGDTSDDPIMQDPFLKEGLEAEEDDDNFMATEVTVQNSWQHLSAGRQK</sequence>
<evidence type="ECO:0000256" key="1">
    <source>
        <dbReference type="ARBA" id="ARBA00001968"/>
    </source>
</evidence>
<name>A0A0D0CEV5_9AGAR</name>
<comment type="cofactor">
    <cofactor evidence="1">
        <name>a divalent metal cation</name>
        <dbReference type="ChEBI" id="CHEBI:60240"/>
    </cofactor>
</comment>
<evidence type="ECO:0000259" key="3">
    <source>
        <dbReference type="Pfam" id="PF13359"/>
    </source>
</evidence>
<keyword evidence="5" id="KW-1185">Reference proteome</keyword>
<dbReference type="GO" id="GO:0046872">
    <property type="term" value="F:metal ion binding"/>
    <property type="evidence" value="ECO:0007669"/>
    <property type="project" value="UniProtKB-KW"/>
</dbReference>
<evidence type="ECO:0000313" key="4">
    <source>
        <dbReference type="EMBL" id="KIK53488.1"/>
    </source>
</evidence>
<evidence type="ECO:0000256" key="2">
    <source>
        <dbReference type="ARBA" id="ARBA00022723"/>
    </source>
</evidence>
<reference evidence="4 5" key="1">
    <citation type="submission" date="2014-04" db="EMBL/GenBank/DDBJ databases">
        <title>Evolutionary Origins and Diversification of the Mycorrhizal Mutualists.</title>
        <authorList>
            <consortium name="DOE Joint Genome Institute"/>
            <consortium name="Mycorrhizal Genomics Consortium"/>
            <person name="Kohler A."/>
            <person name="Kuo A."/>
            <person name="Nagy L.G."/>
            <person name="Floudas D."/>
            <person name="Copeland A."/>
            <person name="Barry K.W."/>
            <person name="Cichocki N."/>
            <person name="Veneault-Fourrey C."/>
            <person name="LaButti K."/>
            <person name="Lindquist E.A."/>
            <person name="Lipzen A."/>
            <person name="Lundell T."/>
            <person name="Morin E."/>
            <person name="Murat C."/>
            <person name="Riley R."/>
            <person name="Ohm R."/>
            <person name="Sun H."/>
            <person name="Tunlid A."/>
            <person name="Henrissat B."/>
            <person name="Grigoriev I.V."/>
            <person name="Hibbett D.S."/>
            <person name="Martin F."/>
        </authorList>
    </citation>
    <scope>NUCLEOTIDE SEQUENCE [LARGE SCALE GENOMIC DNA]</scope>
    <source>
        <strain evidence="4 5">FD-317 M1</strain>
    </source>
</reference>
<accession>A0A0D0CEV5</accession>
<evidence type="ECO:0000313" key="5">
    <source>
        <dbReference type="Proteomes" id="UP000053593"/>
    </source>
</evidence>
<gene>
    <name evidence="4" type="ORF">GYMLUDRAFT_63653</name>
</gene>
<keyword evidence="2" id="KW-0479">Metal-binding</keyword>